<proteinExistence type="inferred from homology"/>
<protein>
    <submittedName>
        <fullName evidence="8">SSS family solute:Na+ symporter</fullName>
    </submittedName>
</protein>
<feature type="transmembrane region" description="Helical" evidence="7">
    <location>
        <begin position="605"/>
        <end position="624"/>
    </location>
</feature>
<dbReference type="InterPro" id="IPR038377">
    <property type="entry name" value="Na/Glc_symporter_sf"/>
</dbReference>
<dbReference type="GO" id="GO:0005412">
    <property type="term" value="F:D-glucose:sodium symporter activity"/>
    <property type="evidence" value="ECO:0007669"/>
    <property type="project" value="TreeGrafter"/>
</dbReference>
<organism evidence="8 9">
    <name type="scientific">Algisphaera agarilytica</name>
    <dbReference type="NCBI Taxonomy" id="1385975"/>
    <lineage>
        <taxon>Bacteria</taxon>
        <taxon>Pseudomonadati</taxon>
        <taxon>Planctomycetota</taxon>
        <taxon>Phycisphaerae</taxon>
        <taxon>Phycisphaerales</taxon>
        <taxon>Phycisphaeraceae</taxon>
        <taxon>Algisphaera</taxon>
    </lineage>
</organism>
<feature type="transmembrane region" description="Helical" evidence="7">
    <location>
        <begin position="34"/>
        <end position="53"/>
    </location>
</feature>
<evidence type="ECO:0000256" key="6">
    <source>
        <dbReference type="RuleBase" id="RU362091"/>
    </source>
</evidence>
<comment type="subcellular location">
    <subcellularLocation>
        <location evidence="1">Membrane</location>
        <topology evidence="1">Multi-pass membrane protein</topology>
    </subcellularLocation>
</comment>
<evidence type="ECO:0000256" key="2">
    <source>
        <dbReference type="ARBA" id="ARBA00006434"/>
    </source>
</evidence>
<keyword evidence="3 7" id="KW-0812">Transmembrane</keyword>
<dbReference type="PANTHER" id="PTHR11819:SF195">
    <property type="entry name" value="SODIUM_GLUCOSE COTRANSPORTER 4"/>
    <property type="match status" value="1"/>
</dbReference>
<evidence type="ECO:0000256" key="5">
    <source>
        <dbReference type="ARBA" id="ARBA00023136"/>
    </source>
</evidence>
<feature type="transmembrane region" description="Helical" evidence="7">
    <location>
        <begin position="173"/>
        <end position="192"/>
    </location>
</feature>
<evidence type="ECO:0000256" key="7">
    <source>
        <dbReference type="SAM" id="Phobius"/>
    </source>
</evidence>
<keyword evidence="5 7" id="KW-0472">Membrane</keyword>
<sequence>MTLISFLFFTAFVAAITFVLTRKDDHGTSAGYFLGGRQLGGIVIAGSLLLTNLSTEQMVGLNGAAFTDGLAVMVWEVVAVLALVCMALFFLPRFLRSGIATVPQFLEARFDAGTRTFTDLIFLAAYAVILLPIVLYTGATGLVDIISVKALIGLEASQATVSLLGAELDADTFVLWLTVWVVGIIGSCYALFGGLRTVAVSDTINGIGLLVGGLLITVFGLAAISHTLGDGSGVLDGWSTMKANGVEDKTFNSIGTSDTSVPFSTIFTGIALLNLFYWCTNQQIIQRTFGAKSLKEGQKGVLICALLKLLGPLYLVLPGIMAYVLYSDDIGFKADKAYGTLVGDVLPPYLAGFFAAVLVGAILSSFNSALNATCTLFSLGIYKNFINKQADEQQTVRSGKTVGWIIAVVAMLLAPMLAQTSSIFGYLQTMNAIYFIPILAVVLVGMLTKRVPGKAANIALVVGIVSLMLGYWVPIGEKQSEGTFVVPIAQKAEEYAKWESDPLVVSGKVSVTFLEELTIERRVVKTGFSEQAPAEPPESVTYAQFAKTQTVAKTFAPDVMHPFHFMGLVFGCLIVLMLAIGKISPRPEAWVHEHSGDVELTPWKGAKTMAVVLVILVIAIYASFAEFAT</sequence>
<dbReference type="EMBL" id="JACHGY010000001">
    <property type="protein sequence ID" value="MBB6429137.1"/>
    <property type="molecule type" value="Genomic_DNA"/>
</dbReference>
<feature type="transmembrane region" description="Helical" evidence="7">
    <location>
        <begin position="204"/>
        <end position="224"/>
    </location>
</feature>
<feature type="transmembrane region" description="Helical" evidence="7">
    <location>
        <begin position="563"/>
        <end position="584"/>
    </location>
</feature>
<dbReference type="NCBIfam" id="NF007790">
    <property type="entry name" value="PRK10484.1"/>
    <property type="match status" value="1"/>
</dbReference>
<dbReference type="CDD" id="cd10328">
    <property type="entry name" value="SLC5sbd_YidK"/>
    <property type="match status" value="1"/>
</dbReference>
<dbReference type="PROSITE" id="PS50283">
    <property type="entry name" value="NA_SOLUT_SYMP_3"/>
    <property type="match status" value="1"/>
</dbReference>
<comment type="caution">
    <text evidence="8">The sequence shown here is derived from an EMBL/GenBank/DDBJ whole genome shotgun (WGS) entry which is preliminary data.</text>
</comment>
<feature type="transmembrane region" description="Helical" evidence="7">
    <location>
        <begin position="402"/>
        <end position="426"/>
    </location>
</feature>
<evidence type="ECO:0000313" key="8">
    <source>
        <dbReference type="EMBL" id="MBB6429137.1"/>
    </source>
</evidence>
<feature type="transmembrane region" description="Helical" evidence="7">
    <location>
        <begin position="349"/>
        <end position="382"/>
    </location>
</feature>
<dbReference type="InterPro" id="IPR001734">
    <property type="entry name" value="Na/solute_symporter"/>
</dbReference>
<feature type="transmembrane region" description="Helical" evidence="7">
    <location>
        <begin position="116"/>
        <end position="139"/>
    </location>
</feature>
<feature type="transmembrane region" description="Helical" evidence="7">
    <location>
        <begin position="6"/>
        <end position="22"/>
    </location>
</feature>
<dbReference type="RefSeq" id="WP_221435384.1">
    <property type="nucleotide sequence ID" value="NZ_JACHGY010000001.1"/>
</dbReference>
<evidence type="ECO:0000256" key="1">
    <source>
        <dbReference type="ARBA" id="ARBA00004141"/>
    </source>
</evidence>
<feature type="transmembrane region" description="Helical" evidence="7">
    <location>
        <begin position="261"/>
        <end position="279"/>
    </location>
</feature>
<reference evidence="8 9" key="1">
    <citation type="submission" date="2020-08" db="EMBL/GenBank/DDBJ databases">
        <title>Genomic Encyclopedia of Type Strains, Phase IV (KMG-IV): sequencing the most valuable type-strain genomes for metagenomic binning, comparative biology and taxonomic classification.</title>
        <authorList>
            <person name="Goeker M."/>
        </authorList>
    </citation>
    <scope>NUCLEOTIDE SEQUENCE [LARGE SCALE GENOMIC DNA]</scope>
    <source>
        <strain evidence="8 9">DSM 103725</strain>
    </source>
</reference>
<dbReference type="Proteomes" id="UP000541810">
    <property type="component" value="Unassembled WGS sequence"/>
</dbReference>
<feature type="transmembrane region" description="Helical" evidence="7">
    <location>
        <begin position="455"/>
        <end position="473"/>
    </location>
</feature>
<keyword evidence="9" id="KW-1185">Reference proteome</keyword>
<feature type="transmembrane region" description="Helical" evidence="7">
    <location>
        <begin position="432"/>
        <end position="448"/>
    </location>
</feature>
<dbReference type="GO" id="GO:0005886">
    <property type="term" value="C:plasma membrane"/>
    <property type="evidence" value="ECO:0007669"/>
    <property type="project" value="TreeGrafter"/>
</dbReference>
<comment type="similarity">
    <text evidence="2 6">Belongs to the sodium:solute symporter (SSF) (TC 2.A.21) family.</text>
</comment>
<name>A0A7X0LJR9_9BACT</name>
<feature type="transmembrane region" description="Helical" evidence="7">
    <location>
        <begin position="73"/>
        <end position="95"/>
    </location>
</feature>
<gene>
    <name evidence="8" type="ORF">HNQ40_000943</name>
</gene>
<dbReference type="PANTHER" id="PTHR11819">
    <property type="entry name" value="SOLUTE CARRIER FAMILY 5"/>
    <property type="match status" value="1"/>
</dbReference>
<keyword evidence="4 7" id="KW-1133">Transmembrane helix</keyword>
<accession>A0A7X0LJR9</accession>
<evidence type="ECO:0000256" key="3">
    <source>
        <dbReference type="ARBA" id="ARBA00022692"/>
    </source>
</evidence>
<evidence type="ECO:0000256" key="4">
    <source>
        <dbReference type="ARBA" id="ARBA00022989"/>
    </source>
</evidence>
<dbReference type="Gene3D" id="1.20.1730.10">
    <property type="entry name" value="Sodium/glucose cotransporter"/>
    <property type="match status" value="1"/>
</dbReference>
<dbReference type="NCBIfam" id="TIGR00813">
    <property type="entry name" value="sss"/>
    <property type="match status" value="1"/>
</dbReference>
<dbReference type="Pfam" id="PF00474">
    <property type="entry name" value="SSF"/>
    <property type="match status" value="1"/>
</dbReference>
<feature type="transmembrane region" description="Helical" evidence="7">
    <location>
        <begin position="300"/>
        <end position="326"/>
    </location>
</feature>
<evidence type="ECO:0000313" key="9">
    <source>
        <dbReference type="Proteomes" id="UP000541810"/>
    </source>
</evidence>
<dbReference type="AlphaFoldDB" id="A0A7X0LJR9"/>